<keyword evidence="5" id="KW-0349">Heme</keyword>
<feature type="region of interest" description="Disordered" evidence="6">
    <location>
        <begin position="545"/>
        <end position="606"/>
    </location>
</feature>
<dbReference type="GO" id="GO:0016705">
    <property type="term" value="F:oxidoreductase activity, acting on paired donors, with incorporation or reduction of molecular oxygen"/>
    <property type="evidence" value="ECO:0007669"/>
    <property type="project" value="InterPro"/>
</dbReference>
<comment type="caution">
    <text evidence="7">The sequence shown here is derived from an EMBL/GenBank/DDBJ whole genome shotgun (WGS) entry which is preliminary data.</text>
</comment>
<comment type="cofactor">
    <cofactor evidence="5">
        <name>heme</name>
        <dbReference type="ChEBI" id="CHEBI:30413"/>
    </cofactor>
</comment>
<dbReference type="InterPro" id="IPR002401">
    <property type="entry name" value="Cyt_P450_E_grp-I"/>
</dbReference>
<evidence type="ECO:0000313" key="7">
    <source>
        <dbReference type="EMBL" id="RDW83057.1"/>
    </source>
</evidence>
<dbReference type="PRINTS" id="PR00385">
    <property type="entry name" value="P450"/>
</dbReference>
<evidence type="ECO:0000256" key="4">
    <source>
        <dbReference type="ARBA" id="ARBA00023004"/>
    </source>
</evidence>
<evidence type="ECO:0008006" key="9">
    <source>
        <dbReference type="Google" id="ProtNLM"/>
    </source>
</evidence>
<evidence type="ECO:0000256" key="5">
    <source>
        <dbReference type="PIRSR" id="PIRSR602401-1"/>
    </source>
</evidence>
<keyword evidence="2 5" id="KW-0479">Metal-binding</keyword>
<comment type="similarity">
    <text evidence="1">Belongs to the cytochrome P450 family.</text>
</comment>
<accession>A0A3D8S9N2</accession>
<evidence type="ECO:0000313" key="8">
    <source>
        <dbReference type="Proteomes" id="UP000256328"/>
    </source>
</evidence>
<protein>
    <recommendedName>
        <fullName evidence="9">Cytochrome P450</fullName>
    </recommendedName>
</protein>
<dbReference type="Proteomes" id="UP000256328">
    <property type="component" value="Unassembled WGS sequence"/>
</dbReference>
<evidence type="ECO:0000256" key="3">
    <source>
        <dbReference type="ARBA" id="ARBA00023002"/>
    </source>
</evidence>
<feature type="compositionally biased region" description="Low complexity" evidence="6">
    <location>
        <begin position="691"/>
        <end position="706"/>
    </location>
</feature>
<reference evidence="7 8" key="1">
    <citation type="journal article" date="2018" name="IMA Fungus">
        <title>IMA Genome-F 9: Draft genome sequence of Annulohypoxylon stygium, Aspergillus mulundensis, Berkeleyomyces basicola (syn. Thielaviopsis basicola), Ceratocystis smalleyi, two Cercospora beticola strains, Coleophoma cylindrospora, Fusarium fracticaudum, Phialophora cf. hyalina, and Morchella septimelata.</title>
        <authorList>
            <person name="Wingfield B.D."/>
            <person name="Bills G.F."/>
            <person name="Dong Y."/>
            <person name="Huang W."/>
            <person name="Nel W.J."/>
            <person name="Swalarsk-Parry B.S."/>
            <person name="Vaghefi N."/>
            <person name="Wilken P.M."/>
            <person name="An Z."/>
            <person name="de Beer Z.W."/>
            <person name="De Vos L."/>
            <person name="Chen L."/>
            <person name="Duong T.A."/>
            <person name="Gao Y."/>
            <person name="Hammerbacher A."/>
            <person name="Kikkert J.R."/>
            <person name="Li Y."/>
            <person name="Li H."/>
            <person name="Li K."/>
            <person name="Li Q."/>
            <person name="Liu X."/>
            <person name="Ma X."/>
            <person name="Naidoo K."/>
            <person name="Pethybridge S.J."/>
            <person name="Sun J."/>
            <person name="Steenkamp E.T."/>
            <person name="van der Nest M.A."/>
            <person name="van Wyk S."/>
            <person name="Wingfield M.J."/>
            <person name="Xiong C."/>
            <person name="Yue Q."/>
            <person name="Zhang X."/>
        </authorList>
    </citation>
    <scope>NUCLEOTIDE SEQUENCE [LARGE SCALE GENOMIC DNA]</scope>
    <source>
        <strain evidence="7 8">BP5796</strain>
    </source>
</reference>
<feature type="binding site" description="axial binding residue" evidence="5">
    <location>
        <position position="435"/>
    </location>
    <ligand>
        <name>heme</name>
        <dbReference type="ChEBI" id="CHEBI:30413"/>
    </ligand>
    <ligandPart>
        <name>Fe</name>
        <dbReference type="ChEBI" id="CHEBI:18248"/>
    </ligandPart>
</feature>
<dbReference type="PANTHER" id="PTHR46300:SF8">
    <property type="entry name" value="CYTOCHROME P450 2E1"/>
    <property type="match status" value="1"/>
</dbReference>
<dbReference type="GO" id="GO:0004497">
    <property type="term" value="F:monooxygenase activity"/>
    <property type="evidence" value="ECO:0007669"/>
    <property type="project" value="InterPro"/>
</dbReference>
<dbReference type="InterPro" id="IPR050364">
    <property type="entry name" value="Cytochrome_P450_fung"/>
</dbReference>
<evidence type="ECO:0000256" key="1">
    <source>
        <dbReference type="ARBA" id="ARBA00010617"/>
    </source>
</evidence>
<proteinExistence type="inferred from homology"/>
<dbReference type="CDD" id="cd11065">
    <property type="entry name" value="CYP64-like"/>
    <property type="match status" value="1"/>
</dbReference>
<keyword evidence="8" id="KW-1185">Reference proteome</keyword>
<dbReference type="Pfam" id="PF00067">
    <property type="entry name" value="p450"/>
    <property type="match status" value="1"/>
</dbReference>
<evidence type="ECO:0000256" key="2">
    <source>
        <dbReference type="ARBA" id="ARBA00022723"/>
    </source>
</evidence>
<dbReference type="PANTHER" id="PTHR46300">
    <property type="entry name" value="P450, PUTATIVE (EUROFUNG)-RELATED-RELATED"/>
    <property type="match status" value="1"/>
</dbReference>
<dbReference type="PRINTS" id="PR00463">
    <property type="entry name" value="EP450I"/>
</dbReference>
<dbReference type="InterPro" id="IPR036396">
    <property type="entry name" value="Cyt_P450_sf"/>
</dbReference>
<feature type="region of interest" description="Disordered" evidence="6">
    <location>
        <begin position="640"/>
        <end position="706"/>
    </location>
</feature>
<feature type="compositionally biased region" description="Polar residues" evidence="6">
    <location>
        <begin position="590"/>
        <end position="604"/>
    </location>
</feature>
<dbReference type="GO" id="GO:0005506">
    <property type="term" value="F:iron ion binding"/>
    <property type="evidence" value="ECO:0007669"/>
    <property type="project" value="InterPro"/>
</dbReference>
<organism evidence="7 8">
    <name type="scientific">Coleophoma crateriformis</name>
    <dbReference type="NCBI Taxonomy" id="565419"/>
    <lineage>
        <taxon>Eukaryota</taxon>
        <taxon>Fungi</taxon>
        <taxon>Dikarya</taxon>
        <taxon>Ascomycota</taxon>
        <taxon>Pezizomycotina</taxon>
        <taxon>Leotiomycetes</taxon>
        <taxon>Helotiales</taxon>
        <taxon>Dermateaceae</taxon>
        <taxon>Coleophoma</taxon>
    </lineage>
</organism>
<dbReference type="InterPro" id="IPR001128">
    <property type="entry name" value="Cyt_P450"/>
</dbReference>
<evidence type="ECO:0000256" key="6">
    <source>
        <dbReference type="SAM" id="MobiDB-lite"/>
    </source>
</evidence>
<name>A0A3D8S9N2_9HELO</name>
<dbReference type="Gene3D" id="1.10.630.10">
    <property type="entry name" value="Cytochrome P450"/>
    <property type="match status" value="1"/>
</dbReference>
<dbReference type="EMBL" id="PDLN01000006">
    <property type="protein sequence ID" value="RDW83057.1"/>
    <property type="molecule type" value="Genomic_DNA"/>
</dbReference>
<dbReference type="GO" id="GO:0020037">
    <property type="term" value="F:heme binding"/>
    <property type="evidence" value="ECO:0007669"/>
    <property type="project" value="InterPro"/>
</dbReference>
<keyword evidence="3" id="KW-0560">Oxidoreductase</keyword>
<dbReference type="OrthoDB" id="1103324at2759"/>
<dbReference type="SUPFAM" id="SSF48264">
    <property type="entry name" value="Cytochrome P450"/>
    <property type="match status" value="1"/>
</dbReference>
<keyword evidence="4 5" id="KW-0408">Iron</keyword>
<gene>
    <name evidence="7" type="ORF">BP5796_04548</name>
</gene>
<feature type="compositionally biased region" description="Basic residues" evidence="6">
    <location>
        <begin position="545"/>
        <end position="559"/>
    </location>
</feature>
<dbReference type="AlphaFoldDB" id="A0A3D8S9N2"/>
<sequence length="706" mass="79315">MAVITFIVFFFVAIGIAIYHSESRKGKGLPPGISRLPGPKGIPFIGRVHDVPSKATWLKFYQWSQEYGPIYQMEIFGSVHVWISSDQIANDLLASRGSIYSDRPMIPNLPDNRTSGAYLPLLGRNETWKRQRKFAHYAMNRSAATAQHSYPAIELKRLLYNLSQDPSNYQNYTEEFTGRTISRLAWGSTEHFTDLKEDTQGLLAAISPSGAVPNVVSWLTKLPVWLSPWKQTEQQRRTKETEFFSRARRSVEVAMAKGTAQPSYMQMFLEGKDKKTNGWHDREGSHQVGMLAIAGALTLASPLMSYILAMCHYPEWQVKLQDEIEAVLKGRCPKWEDRERLPLLRAVVKEVLRWRPPVPTGIPHSLEKEDIYNGYLIPEGATIHALEWAITRDQAIYPDPENFRPERWLLPTWPSYQAGTGLKGYHQFGHGRRACQGVDIVEQELFIGMGGLAWAFHIGKSRDADGNEITPPLDDYTSLLIAKPERFEFDLKVRSLGRKAMIEKAWKSVNGGRTDDVEVDMTQMGLREKAGECPKGAVSHVCVRARKNPSHRPAPRRWSTKQARQASKPGPGRGAMPTHHPAQRAPSHATYPQSRNAPSFQSQRPLHVSAPTWARLSLPCRGGFVPIDDSADAMRSLPARAHPHRARAPGGRAPRPVIPSEGRTQSQRKRKRNFTHAPFAGPADYLPPQPSSKQQAEAAAQQQHSA</sequence>